<dbReference type="InterPro" id="IPR008937">
    <property type="entry name" value="Ras-like_GEF"/>
</dbReference>
<feature type="domain" description="N-terminal Ras-GEF" evidence="5">
    <location>
        <begin position="427"/>
        <end position="547"/>
    </location>
</feature>
<feature type="compositionally biased region" description="Basic and acidic residues" evidence="3">
    <location>
        <begin position="17"/>
        <end position="31"/>
    </location>
</feature>
<dbReference type="Pfam" id="PF00618">
    <property type="entry name" value="RasGEF_N"/>
    <property type="match status" value="1"/>
</dbReference>
<dbReference type="GO" id="GO:0005886">
    <property type="term" value="C:plasma membrane"/>
    <property type="evidence" value="ECO:0007669"/>
    <property type="project" value="TreeGrafter"/>
</dbReference>
<dbReference type="InterPro" id="IPR000651">
    <property type="entry name" value="Ras-like_Gua-exchang_fac_N"/>
</dbReference>
<dbReference type="OrthoDB" id="10254377at2759"/>
<feature type="region of interest" description="Disordered" evidence="3">
    <location>
        <begin position="906"/>
        <end position="925"/>
    </location>
</feature>
<protein>
    <submittedName>
        <fullName evidence="6">Guanine nucleotide exchange factor lte1</fullName>
    </submittedName>
</protein>
<dbReference type="SMART" id="SM00147">
    <property type="entry name" value="RasGEF"/>
    <property type="match status" value="1"/>
</dbReference>
<comment type="caution">
    <text evidence="6">The sequence shown here is derived from an EMBL/GenBank/DDBJ whole genome shotgun (WGS) entry which is preliminary data.</text>
</comment>
<dbReference type="InterPro" id="IPR036964">
    <property type="entry name" value="RASGEF_cat_dom_sf"/>
</dbReference>
<proteinExistence type="predicted"/>
<dbReference type="PROSITE" id="PS50212">
    <property type="entry name" value="RASGEF_NTER"/>
    <property type="match status" value="1"/>
</dbReference>
<feature type="compositionally biased region" description="Low complexity" evidence="3">
    <location>
        <begin position="264"/>
        <end position="273"/>
    </location>
</feature>
<feature type="region of interest" description="Disordered" evidence="3">
    <location>
        <begin position="796"/>
        <end position="875"/>
    </location>
</feature>
<dbReference type="PANTHER" id="PTHR23113:SF363">
    <property type="entry name" value="PROTEIN SON OF SEVENLESS"/>
    <property type="match status" value="1"/>
</dbReference>
<feature type="region of interest" description="Disordered" evidence="3">
    <location>
        <begin position="569"/>
        <end position="615"/>
    </location>
</feature>
<evidence type="ECO:0000313" key="7">
    <source>
        <dbReference type="Proteomes" id="UP000027586"/>
    </source>
</evidence>
<gene>
    <name evidence="6" type="ORF">LCOR_00737.1</name>
</gene>
<feature type="region of interest" description="Disordered" evidence="3">
    <location>
        <begin position="83"/>
        <end position="120"/>
    </location>
</feature>
<reference evidence="6" key="1">
    <citation type="submission" date="2013-08" db="EMBL/GenBank/DDBJ databases">
        <title>Gene expansion shapes genome architecture in the human pathogen Lichtheimia corymbifera: an evolutionary genomics analysis in the ancient terrestrial Mucorales (Mucoromycotina).</title>
        <authorList>
            <person name="Schwartze V.U."/>
            <person name="Winter S."/>
            <person name="Shelest E."/>
            <person name="Marcet-Houben M."/>
            <person name="Horn F."/>
            <person name="Wehner S."/>
            <person name="Hoffmann K."/>
            <person name="Riege K."/>
            <person name="Sammeth M."/>
            <person name="Nowrousian M."/>
            <person name="Valiante V."/>
            <person name="Linde J."/>
            <person name="Jacobsen I.D."/>
            <person name="Marz M."/>
            <person name="Brakhage A.A."/>
            <person name="Gabaldon T."/>
            <person name="Bocker S."/>
            <person name="Voigt K."/>
        </authorList>
    </citation>
    <scope>NUCLEOTIDE SEQUENCE [LARGE SCALE GENOMIC DNA]</scope>
    <source>
        <strain evidence="6">FSU 9682</strain>
    </source>
</reference>
<dbReference type="InterPro" id="IPR023578">
    <property type="entry name" value="Ras_GEF_dom_sf"/>
</dbReference>
<dbReference type="PROSITE" id="PS00720">
    <property type="entry name" value="RASGEF"/>
    <property type="match status" value="1"/>
</dbReference>
<evidence type="ECO:0000313" key="6">
    <source>
        <dbReference type="EMBL" id="CDH48974.1"/>
    </source>
</evidence>
<organism evidence="6 7">
    <name type="scientific">Lichtheimia corymbifera JMRC:FSU:9682</name>
    <dbReference type="NCBI Taxonomy" id="1263082"/>
    <lineage>
        <taxon>Eukaryota</taxon>
        <taxon>Fungi</taxon>
        <taxon>Fungi incertae sedis</taxon>
        <taxon>Mucoromycota</taxon>
        <taxon>Mucoromycotina</taxon>
        <taxon>Mucoromycetes</taxon>
        <taxon>Mucorales</taxon>
        <taxon>Lichtheimiaceae</taxon>
        <taxon>Lichtheimia</taxon>
    </lineage>
</organism>
<dbReference type="GO" id="GO:0007265">
    <property type="term" value="P:Ras protein signal transduction"/>
    <property type="evidence" value="ECO:0007669"/>
    <property type="project" value="TreeGrafter"/>
</dbReference>
<keyword evidence="1 2" id="KW-0344">Guanine-nucleotide releasing factor</keyword>
<evidence type="ECO:0000259" key="5">
    <source>
        <dbReference type="PROSITE" id="PS50212"/>
    </source>
</evidence>
<feature type="domain" description="Ras-GEF" evidence="4">
    <location>
        <begin position="1166"/>
        <end position="1428"/>
    </location>
</feature>
<dbReference type="GO" id="GO:0005085">
    <property type="term" value="F:guanyl-nucleotide exchange factor activity"/>
    <property type="evidence" value="ECO:0007669"/>
    <property type="project" value="UniProtKB-KW"/>
</dbReference>
<dbReference type="InterPro" id="IPR001895">
    <property type="entry name" value="RASGEF_cat_dom"/>
</dbReference>
<feature type="compositionally biased region" description="Low complexity" evidence="3">
    <location>
        <begin position="291"/>
        <end position="302"/>
    </location>
</feature>
<feature type="region of interest" description="Disordered" evidence="3">
    <location>
        <begin position="359"/>
        <end position="395"/>
    </location>
</feature>
<feature type="compositionally biased region" description="Low complexity" evidence="3">
    <location>
        <begin position="908"/>
        <end position="919"/>
    </location>
</feature>
<feature type="compositionally biased region" description="Polar residues" evidence="3">
    <location>
        <begin position="571"/>
        <end position="585"/>
    </location>
</feature>
<feature type="compositionally biased region" description="Basic and acidic residues" evidence="3">
    <location>
        <begin position="652"/>
        <end position="663"/>
    </location>
</feature>
<dbReference type="CDD" id="cd06224">
    <property type="entry name" value="REM"/>
    <property type="match status" value="1"/>
</dbReference>
<evidence type="ECO:0000259" key="4">
    <source>
        <dbReference type="PROSITE" id="PS50009"/>
    </source>
</evidence>
<feature type="compositionally biased region" description="Low complexity" evidence="3">
    <location>
        <begin position="314"/>
        <end position="329"/>
    </location>
</feature>
<feature type="compositionally biased region" description="Basic and acidic residues" evidence="3">
    <location>
        <begin position="831"/>
        <end position="843"/>
    </location>
</feature>
<dbReference type="SUPFAM" id="SSF48366">
    <property type="entry name" value="Ras GEF"/>
    <property type="match status" value="1"/>
</dbReference>
<feature type="compositionally biased region" description="Polar residues" evidence="3">
    <location>
        <begin position="303"/>
        <end position="313"/>
    </location>
</feature>
<dbReference type="EMBL" id="CBTN010000002">
    <property type="protein sequence ID" value="CDH48974.1"/>
    <property type="molecule type" value="Genomic_DNA"/>
</dbReference>
<dbReference type="Gene3D" id="1.10.840.10">
    <property type="entry name" value="Ras guanine-nucleotide exchange factors catalytic domain"/>
    <property type="match status" value="1"/>
</dbReference>
<feature type="compositionally biased region" description="Low complexity" evidence="3">
    <location>
        <begin position="949"/>
        <end position="999"/>
    </location>
</feature>
<feature type="compositionally biased region" description="Basic residues" evidence="3">
    <location>
        <begin position="89"/>
        <end position="111"/>
    </location>
</feature>
<evidence type="ECO:0000256" key="1">
    <source>
        <dbReference type="ARBA" id="ARBA00022658"/>
    </source>
</evidence>
<feature type="compositionally biased region" description="Low complexity" evidence="3">
    <location>
        <begin position="847"/>
        <end position="873"/>
    </location>
</feature>
<feature type="region of interest" description="Disordered" evidence="3">
    <location>
        <begin position="1"/>
        <end position="59"/>
    </location>
</feature>
<feature type="region of interest" description="Disordered" evidence="3">
    <location>
        <begin position="932"/>
        <end position="999"/>
    </location>
</feature>
<name>A0A068RG71_9FUNG</name>
<sequence length="1428" mass="157870">MLSTTHRVNVTPAGTGIHDKPTEPLRQETALEARAASSTITTTTTNNVPCEDQDEGEREREALATVFGVQEYTESVMFWKRLHEEKSHQKSNTKPTKKKKSTTQQSHHHHHQENPSIMVEDDENTTTACGNYKQHELLSLPDIPTVSKFNDLLIDDEHGVDFLFPANPSSVLLHSFSPANTEAHSVAESSVHSSSIHFMASAINAAAAVTAGDADTTSKDMASPTENAIAPPRLFIGYPPSIFDMLKSDHDERIIVWGPSDRTTTTAAASSASGGHVHSQPASSLHHHDTTATAPASSSSPSNKKQPSYLQGFSTNTTSSSASLANGNNNKRRSSKLVNSARMSAQSLLVDSFHRLSRQKSLPARIRPRSSKQQLKVEQQQQNGTSSSLSPPPLLKRASFTIKNRHSAEELHPPPIPADPQAQQQQSQQIIIAASMEKLVEKLTNSLDYTFMTDFFLTFRTFISATQLCKLLILRFRWALENDHDDRRVVRVRTFVVMRHWLLNYFEHDFQHCRELRQVLTSFLNSLAHHPLVRRSARDQRIVKGLKRVVRRLKYIHYEQHGCVDQDGSGFRTNTTANGDTNIMDRSSVLGGGGNDDDDGSLESDVTPGNSEAGDDLDARLMTMASGDNEAGIVDPTWNEEQAMARLQYERRRREEEEERSRVEFFSSRSTPTSDGVSVPSLHSDVVSSCASTSEPTTPMESIDGRINTQHLLSNVVKRPALPCDFIPSPSSPKMPAAVGAPGSRRLPATIIHDVSVEPQDLIEKTVRRIPSNRWCKASPDEEAPVFNKQQFDLENRQTTSQQPRKHSNSISSSSTPNEITEGLARRLSKKSIERRKSEKNLRETQSSASSAASSVVSTPHMSSSASAPADASDIPEMPPLPAAALNAKLLVTKTALASFEALPYDMTATPSSTSPTAADAKHNRRRLPKKFSKIFNNNNKPLPQVPPTKSTSTSATNSSTCESTKISLSSSSTNSSDTPTTHAATTTGTSSKSGGPPLLSQLAAELRDEDDHDDTDTLRRSSLDAQSRYARRRGPIYLSHLQPTGFESETAVYIEEAEESDNDDGQSIRTFTTNTGAAAVNLNRGLSLLSNAPNHIRTLSLIVEPADDRHGSSSDEADTQQQQQQRPPVPPLDTTTTMTTMISNVTPSTLPSTSSSKHSFILSYHSTKIVEQFCLIERQVLFGVQWEELVDCQWRDGIAPSGGVQRLIQRFNDVCQWVSSEIVRTDTVDGRAEIIRKFIRLAQKCKIYANFATLLQILLGLQSPAVTRLSATWARVSASDMRLLDQLIEFTSPMKNWKNMRSSMALVAEEYGNQPTTTTHNDNNNTMGGCIPFLGIYLSDLIFNAELPPYIEPSRRKNSCDSLVLQQPLVNFHKHRITATVIKRVLTFQNLARRYPFTPDPELYRLCLDIPSIDLDTIRKMSLDIEP</sequence>
<feature type="region of interest" description="Disordered" evidence="3">
    <location>
        <begin position="1108"/>
        <end position="1137"/>
    </location>
</feature>
<dbReference type="Pfam" id="PF00617">
    <property type="entry name" value="RasGEF"/>
    <property type="match status" value="1"/>
</dbReference>
<keyword evidence="7" id="KW-1185">Reference proteome</keyword>
<evidence type="ECO:0000256" key="3">
    <source>
        <dbReference type="SAM" id="MobiDB-lite"/>
    </source>
</evidence>
<feature type="compositionally biased region" description="Low complexity" evidence="3">
    <location>
        <begin position="373"/>
        <end position="389"/>
    </location>
</feature>
<dbReference type="SMART" id="SM00229">
    <property type="entry name" value="RasGEFN"/>
    <property type="match status" value="1"/>
</dbReference>
<dbReference type="PROSITE" id="PS50009">
    <property type="entry name" value="RASGEF_CAT"/>
    <property type="match status" value="1"/>
</dbReference>
<dbReference type="Proteomes" id="UP000027586">
    <property type="component" value="Unassembled WGS sequence"/>
</dbReference>
<dbReference type="Gene3D" id="1.20.870.10">
    <property type="entry name" value="Son of sevenless (SoS) protein Chain: S domain 1"/>
    <property type="match status" value="1"/>
</dbReference>
<feature type="region of interest" description="Disordered" evidence="3">
    <location>
        <begin position="652"/>
        <end position="682"/>
    </location>
</feature>
<evidence type="ECO:0000256" key="2">
    <source>
        <dbReference type="PROSITE-ProRule" id="PRU00168"/>
    </source>
</evidence>
<dbReference type="InterPro" id="IPR019804">
    <property type="entry name" value="Ras_G-nucl-exch_fac_CS"/>
</dbReference>
<dbReference type="PANTHER" id="PTHR23113">
    <property type="entry name" value="GUANINE NUCLEOTIDE EXCHANGE FACTOR"/>
    <property type="match status" value="1"/>
</dbReference>
<feature type="region of interest" description="Disordered" evidence="3">
    <location>
        <begin position="264"/>
        <end position="340"/>
    </location>
</feature>
<feature type="compositionally biased region" description="Low complexity" evidence="3">
    <location>
        <begin position="809"/>
        <end position="822"/>
    </location>
</feature>
<accession>A0A068RG71</accession>
<dbReference type="VEuPathDB" id="FungiDB:LCOR_00737.1"/>
<dbReference type="STRING" id="1263082.A0A068RG71"/>